<name>A0AA38SQA3_9ASTR</name>
<dbReference type="AlphaFoldDB" id="A0AA38SQA3"/>
<keyword evidence="3" id="KW-1185">Reference proteome</keyword>
<dbReference type="Proteomes" id="UP001172457">
    <property type="component" value="Chromosome 5"/>
</dbReference>
<dbReference type="PANTHER" id="PTHR33325:SF12">
    <property type="entry name" value="ZINC FINGER, CCHC-TYPE-RELATED"/>
    <property type="match status" value="1"/>
</dbReference>
<reference evidence="2" key="1">
    <citation type="submission" date="2023-03" db="EMBL/GenBank/DDBJ databases">
        <title>Chromosome-scale reference genome and RAD-based genetic map of yellow starthistle (Centaurea solstitialis) reveal putative structural variation and QTLs associated with invader traits.</title>
        <authorList>
            <person name="Reatini B."/>
            <person name="Cang F.A."/>
            <person name="Jiang Q."/>
            <person name="Mckibben M.T.W."/>
            <person name="Barker M.S."/>
            <person name="Rieseberg L.H."/>
            <person name="Dlugosch K.M."/>
        </authorList>
    </citation>
    <scope>NUCLEOTIDE SEQUENCE</scope>
    <source>
        <strain evidence="2">CAN-66</strain>
        <tissue evidence="2">Leaf</tissue>
    </source>
</reference>
<evidence type="ECO:0000256" key="1">
    <source>
        <dbReference type="SAM" id="MobiDB-lite"/>
    </source>
</evidence>
<sequence>MVPEIMFMDKDVVVEDVVILVKTIFMVDTIIFGRGQPFGRGHSYNRDHGRNYNHVPQGNRNQPHNNHDGLSHSENPGGSFYICGSKDHWSRTCRIPPHLCQIYKESLKGKEKKEVNLVDNLKLDNLELPNTDLNVSDFFNDVVL</sequence>
<proteinExistence type="predicted"/>
<gene>
    <name evidence="2" type="ORF">OSB04_019412</name>
</gene>
<accession>A0AA38SQA3</accession>
<dbReference type="EMBL" id="JARYMX010000005">
    <property type="protein sequence ID" value="KAJ9546869.1"/>
    <property type="molecule type" value="Genomic_DNA"/>
</dbReference>
<organism evidence="2 3">
    <name type="scientific">Centaurea solstitialis</name>
    <name type="common">yellow star-thistle</name>
    <dbReference type="NCBI Taxonomy" id="347529"/>
    <lineage>
        <taxon>Eukaryota</taxon>
        <taxon>Viridiplantae</taxon>
        <taxon>Streptophyta</taxon>
        <taxon>Embryophyta</taxon>
        <taxon>Tracheophyta</taxon>
        <taxon>Spermatophyta</taxon>
        <taxon>Magnoliopsida</taxon>
        <taxon>eudicotyledons</taxon>
        <taxon>Gunneridae</taxon>
        <taxon>Pentapetalae</taxon>
        <taxon>asterids</taxon>
        <taxon>campanulids</taxon>
        <taxon>Asterales</taxon>
        <taxon>Asteraceae</taxon>
        <taxon>Carduoideae</taxon>
        <taxon>Cardueae</taxon>
        <taxon>Centaureinae</taxon>
        <taxon>Centaurea</taxon>
    </lineage>
</organism>
<feature type="region of interest" description="Disordered" evidence="1">
    <location>
        <begin position="45"/>
        <end position="71"/>
    </location>
</feature>
<comment type="caution">
    <text evidence="2">The sequence shown here is derived from an EMBL/GenBank/DDBJ whole genome shotgun (WGS) entry which is preliminary data.</text>
</comment>
<feature type="compositionally biased region" description="Polar residues" evidence="1">
    <location>
        <begin position="54"/>
        <end position="64"/>
    </location>
</feature>
<evidence type="ECO:0008006" key="4">
    <source>
        <dbReference type="Google" id="ProtNLM"/>
    </source>
</evidence>
<evidence type="ECO:0000313" key="3">
    <source>
        <dbReference type="Proteomes" id="UP001172457"/>
    </source>
</evidence>
<evidence type="ECO:0000313" key="2">
    <source>
        <dbReference type="EMBL" id="KAJ9546869.1"/>
    </source>
</evidence>
<protein>
    <recommendedName>
        <fullName evidence="4">CCHC-type domain-containing protein</fullName>
    </recommendedName>
</protein>
<dbReference type="PANTHER" id="PTHR33325">
    <property type="entry name" value="ZINC FINGER, CCHC-TYPE-RELATED"/>
    <property type="match status" value="1"/>
</dbReference>